<dbReference type="Gene3D" id="1.20.1050.10">
    <property type="match status" value="1"/>
</dbReference>
<accession>A0ABS2JWI6</accession>
<dbReference type="PANTHER" id="PTHR42673:SF4">
    <property type="entry name" value="MALEYLACETOACETATE ISOMERASE"/>
    <property type="match status" value="1"/>
</dbReference>
<evidence type="ECO:0000313" key="3">
    <source>
        <dbReference type="EMBL" id="MBM7123377.1"/>
    </source>
</evidence>
<feature type="domain" description="GST N-terminal" evidence="1">
    <location>
        <begin position="1"/>
        <end position="84"/>
    </location>
</feature>
<evidence type="ECO:0000313" key="4">
    <source>
        <dbReference type="Proteomes" id="UP001430065"/>
    </source>
</evidence>
<dbReference type="RefSeq" id="WP_204637830.1">
    <property type="nucleotide sequence ID" value="NZ_JADIKC010000011.1"/>
</dbReference>
<reference evidence="3 4" key="1">
    <citation type="submission" date="2020-10" db="EMBL/GenBank/DDBJ databases">
        <title>Phylogeny of dyella-like bacteria.</title>
        <authorList>
            <person name="Fu J."/>
        </authorList>
    </citation>
    <scope>NUCLEOTIDE SEQUENCE [LARGE SCALE GENOMIC DNA]</scope>
    <source>
        <strain evidence="3 4">THG-B117</strain>
    </source>
</reference>
<dbReference type="PANTHER" id="PTHR42673">
    <property type="entry name" value="MALEYLACETOACETATE ISOMERASE"/>
    <property type="match status" value="1"/>
</dbReference>
<dbReference type="InterPro" id="IPR036249">
    <property type="entry name" value="Thioredoxin-like_sf"/>
</dbReference>
<name>A0ABS2JWI6_9GAMM</name>
<comment type="caution">
    <text evidence="3">The sequence shown here is derived from an EMBL/GenBank/DDBJ whole genome shotgun (WGS) entry which is preliminary data.</text>
</comment>
<dbReference type="PROSITE" id="PS50404">
    <property type="entry name" value="GST_NTER"/>
    <property type="match status" value="1"/>
</dbReference>
<proteinExistence type="predicted"/>
<dbReference type="PROSITE" id="PS50405">
    <property type="entry name" value="GST_CTER"/>
    <property type="match status" value="1"/>
</dbReference>
<dbReference type="SFLD" id="SFLDG00358">
    <property type="entry name" value="Main_(cytGST)"/>
    <property type="match status" value="1"/>
</dbReference>
<dbReference type="Pfam" id="PF13409">
    <property type="entry name" value="GST_N_2"/>
    <property type="match status" value="1"/>
</dbReference>
<dbReference type="SUPFAM" id="SSF47616">
    <property type="entry name" value="GST C-terminal domain-like"/>
    <property type="match status" value="1"/>
</dbReference>
<organism evidence="3 4">
    <name type="scientific">Dyella kyungheensis</name>
    <dbReference type="NCBI Taxonomy" id="1242174"/>
    <lineage>
        <taxon>Bacteria</taxon>
        <taxon>Pseudomonadati</taxon>
        <taxon>Pseudomonadota</taxon>
        <taxon>Gammaproteobacteria</taxon>
        <taxon>Lysobacterales</taxon>
        <taxon>Rhodanobacteraceae</taxon>
        <taxon>Dyella</taxon>
    </lineage>
</organism>
<dbReference type="InterPro" id="IPR036282">
    <property type="entry name" value="Glutathione-S-Trfase_C_sf"/>
</dbReference>
<protein>
    <submittedName>
        <fullName evidence="3">Glutathione S-transferase family protein</fullName>
    </submittedName>
</protein>
<dbReference type="InterPro" id="IPR040079">
    <property type="entry name" value="Glutathione_S-Trfase"/>
</dbReference>
<sequence length="221" mass="24438">MILYSGTKNASSWSFRAWLALKEAGLRFDLKSVDLTEPARGDALAAVARFSPSASVPALMVDDVVIFDSMAIMEYANDRVGGDLLPKESKARAVARSLLAWQHSGVTGLCPALSFESVFYENKRDPTAEETADAKRLLAAWCDCLRRSGGPYLMGSLSLADLAFVPTIMRIFSHVAVPTRWAEAATWMDLLLQRTSVVEWMEDARRLDPVYLPDYRDGGRV</sequence>
<dbReference type="Gene3D" id="3.40.30.10">
    <property type="entry name" value="Glutaredoxin"/>
    <property type="match status" value="1"/>
</dbReference>
<keyword evidence="4" id="KW-1185">Reference proteome</keyword>
<dbReference type="SUPFAM" id="SSF52833">
    <property type="entry name" value="Thioredoxin-like"/>
    <property type="match status" value="1"/>
</dbReference>
<feature type="domain" description="GST C-terminal" evidence="2">
    <location>
        <begin position="88"/>
        <end position="211"/>
    </location>
</feature>
<dbReference type="EMBL" id="JADIKC010000011">
    <property type="protein sequence ID" value="MBM7123377.1"/>
    <property type="molecule type" value="Genomic_DNA"/>
</dbReference>
<gene>
    <name evidence="3" type="ORF">ISP20_19595</name>
</gene>
<dbReference type="InterPro" id="IPR004045">
    <property type="entry name" value="Glutathione_S-Trfase_N"/>
</dbReference>
<evidence type="ECO:0000259" key="2">
    <source>
        <dbReference type="PROSITE" id="PS50405"/>
    </source>
</evidence>
<dbReference type="SFLD" id="SFLDS00019">
    <property type="entry name" value="Glutathione_Transferase_(cytos"/>
    <property type="match status" value="1"/>
</dbReference>
<evidence type="ECO:0000259" key="1">
    <source>
        <dbReference type="PROSITE" id="PS50404"/>
    </source>
</evidence>
<dbReference type="InterPro" id="IPR010987">
    <property type="entry name" value="Glutathione-S-Trfase_C-like"/>
</dbReference>
<dbReference type="Proteomes" id="UP001430065">
    <property type="component" value="Unassembled WGS sequence"/>
</dbReference>